<evidence type="ECO:0000313" key="2">
    <source>
        <dbReference type="EMBL" id="MBW4659432.1"/>
    </source>
</evidence>
<dbReference type="InterPro" id="IPR002912">
    <property type="entry name" value="ACT_dom"/>
</dbReference>
<reference evidence="2" key="1">
    <citation type="submission" date="2021-05" db="EMBL/GenBank/DDBJ databases">
        <authorList>
            <person name="Pietrasiak N."/>
            <person name="Ward R."/>
            <person name="Stajich J.E."/>
            <person name="Kurbessoian T."/>
        </authorList>
    </citation>
    <scope>NUCLEOTIDE SEQUENCE</scope>
    <source>
        <strain evidence="2">UHER 2000/2452</strain>
    </source>
</reference>
<proteinExistence type="predicted"/>
<dbReference type="EMBL" id="JAHHHD010000011">
    <property type="protein sequence ID" value="MBW4659432.1"/>
    <property type="molecule type" value="Genomic_DNA"/>
</dbReference>
<name>A0A951QAU4_9CYAN</name>
<accession>A0A951QAU4</accession>
<reference evidence="2" key="2">
    <citation type="journal article" date="2022" name="Microbiol. Resour. Announc.">
        <title>Metagenome Sequencing to Explore Phylogenomics of Terrestrial Cyanobacteria.</title>
        <authorList>
            <person name="Ward R.D."/>
            <person name="Stajich J.E."/>
            <person name="Johansen J.R."/>
            <person name="Huntemann M."/>
            <person name="Clum A."/>
            <person name="Foster B."/>
            <person name="Foster B."/>
            <person name="Roux S."/>
            <person name="Palaniappan K."/>
            <person name="Varghese N."/>
            <person name="Mukherjee S."/>
            <person name="Reddy T.B.K."/>
            <person name="Daum C."/>
            <person name="Copeland A."/>
            <person name="Chen I.A."/>
            <person name="Ivanova N.N."/>
            <person name="Kyrpides N.C."/>
            <person name="Shapiro N."/>
            <person name="Eloe-Fadrosh E.A."/>
            <person name="Pietrasiak N."/>
        </authorList>
    </citation>
    <scope>NUCLEOTIDE SEQUENCE</scope>
    <source>
        <strain evidence="2">UHER 2000/2452</strain>
    </source>
</reference>
<dbReference type="Proteomes" id="UP000757435">
    <property type="component" value="Unassembled WGS sequence"/>
</dbReference>
<protein>
    <recommendedName>
        <fullName evidence="1">ACT domain-containing protein</fullName>
    </recommendedName>
</protein>
<dbReference type="SUPFAM" id="SSF55021">
    <property type="entry name" value="ACT-like"/>
    <property type="match status" value="1"/>
</dbReference>
<dbReference type="InterPro" id="IPR045865">
    <property type="entry name" value="ACT-like_dom_sf"/>
</dbReference>
<feature type="domain" description="ACT" evidence="1">
    <location>
        <begin position="7"/>
        <end position="86"/>
    </location>
</feature>
<sequence>MSEQRWVFVVKALDQPGTLTAAAFVFSNRGISLEAILGSGIASTAIEEGRLILSFRATERKQEMLLRALERLSSVLQVTSYLYDDPKLRTIAIAKVSSLQDISFDPEEVQVETIATSPDSLRLLLTGSTLAVEQVIQTLRQEAVLQDLVTATIAL</sequence>
<gene>
    <name evidence="2" type="ORF">KME15_12215</name>
</gene>
<dbReference type="AlphaFoldDB" id="A0A951QAU4"/>
<evidence type="ECO:0000313" key="3">
    <source>
        <dbReference type="Proteomes" id="UP000757435"/>
    </source>
</evidence>
<dbReference type="PROSITE" id="PS51671">
    <property type="entry name" value="ACT"/>
    <property type="match status" value="1"/>
</dbReference>
<evidence type="ECO:0000259" key="1">
    <source>
        <dbReference type="PROSITE" id="PS51671"/>
    </source>
</evidence>
<organism evidence="2 3">
    <name type="scientific">Drouetiella hepatica Uher 2000/2452</name>
    <dbReference type="NCBI Taxonomy" id="904376"/>
    <lineage>
        <taxon>Bacteria</taxon>
        <taxon>Bacillati</taxon>
        <taxon>Cyanobacteriota</taxon>
        <taxon>Cyanophyceae</taxon>
        <taxon>Oculatellales</taxon>
        <taxon>Oculatellaceae</taxon>
        <taxon>Drouetiella</taxon>
    </lineage>
</organism>
<comment type="caution">
    <text evidence="2">The sequence shown here is derived from an EMBL/GenBank/DDBJ whole genome shotgun (WGS) entry which is preliminary data.</text>
</comment>